<evidence type="ECO:0000313" key="6">
    <source>
        <dbReference type="Proteomes" id="UP001139336"/>
    </source>
</evidence>
<keyword evidence="2 4" id="KW-0479">Metal-binding</keyword>
<dbReference type="GO" id="GO:0008270">
    <property type="term" value="F:zinc ion binding"/>
    <property type="evidence" value="ECO:0007669"/>
    <property type="project" value="UniProtKB-UniRule"/>
</dbReference>
<keyword evidence="3 4" id="KW-0862">Zinc</keyword>
<feature type="binding site" evidence="4">
    <location>
        <position position="73"/>
    </location>
    <ligand>
        <name>Zn(2+)</name>
        <dbReference type="ChEBI" id="CHEBI:29105"/>
    </ligand>
</feature>
<comment type="caution">
    <text evidence="5">The sequence shown here is derived from an EMBL/GenBank/DDBJ whole genome shotgun (WGS) entry which is preliminary data.</text>
</comment>
<keyword evidence="1 4" id="KW-0533">Nickel</keyword>
<dbReference type="PANTHER" id="PTHR34535">
    <property type="entry name" value="HYDROGENASE MATURATION FACTOR HYPA"/>
    <property type="match status" value="1"/>
</dbReference>
<comment type="function">
    <text evidence="4">Involved in the maturation of [NiFe] hydrogenases. Required for nickel insertion into the metal center of the hydrogenase.</text>
</comment>
<gene>
    <name evidence="4" type="primary">hypA</name>
    <name evidence="5" type="ORF">L1O03_08385</name>
</gene>
<feature type="binding site" evidence="4">
    <location>
        <position position="70"/>
    </location>
    <ligand>
        <name>Zn(2+)</name>
        <dbReference type="ChEBI" id="CHEBI:29105"/>
    </ligand>
</feature>
<dbReference type="HAMAP" id="MF_00213">
    <property type="entry name" value="HypA_HybF"/>
    <property type="match status" value="1"/>
</dbReference>
<evidence type="ECO:0000256" key="3">
    <source>
        <dbReference type="ARBA" id="ARBA00022833"/>
    </source>
</evidence>
<proteinExistence type="inferred from homology"/>
<evidence type="ECO:0000256" key="2">
    <source>
        <dbReference type="ARBA" id="ARBA00022723"/>
    </source>
</evidence>
<dbReference type="RefSeq" id="WP_236119330.1">
    <property type="nucleotide sequence ID" value="NZ_JAKGSI010000004.1"/>
</dbReference>
<dbReference type="GO" id="GO:0051604">
    <property type="term" value="P:protein maturation"/>
    <property type="evidence" value="ECO:0007669"/>
    <property type="project" value="InterPro"/>
</dbReference>
<dbReference type="Pfam" id="PF01155">
    <property type="entry name" value="HypA"/>
    <property type="match status" value="1"/>
</dbReference>
<dbReference type="EMBL" id="JAKGSI010000004">
    <property type="protein sequence ID" value="MCF4007189.1"/>
    <property type="molecule type" value="Genomic_DNA"/>
</dbReference>
<evidence type="ECO:0000313" key="5">
    <source>
        <dbReference type="EMBL" id="MCF4007189.1"/>
    </source>
</evidence>
<name>A0A9X1U0V2_9CORY</name>
<dbReference type="Gene3D" id="3.30.2320.80">
    <property type="match status" value="1"/>
</dbReference>
<dbReference type="PIRSF" id="PIRSF004761">
    <property type="entry name" value="Hydrgn_mat_HypA"/>
    <property type="match status" value="1"/>
</dbReference>
<evidence type="ECO:0000256" key="1">
    <source>
        <dbReference type="ARBA" id="ARBA00022596"/>
    </source>
</evidence>
<organism evidence="5 6">
    <name type="scientific">Corynebacterium uropygiale</name>
    <dbReference type="NCBI Taxonomy" id="1775911"/>
    <lineage>
        <taxon>Bacteria</taxon>
        <taxon>Bacillati</taxon>
        <taxon>Actinomycetota</taxon>
        <taxon>Actinomycetes</taxon>
        <taxon>Mycobacteriales</taxon>
        <taxon>Corynebacteriaceae</taxon>
        <taxon>Corynebacterium</taxon>
    </lineage>
</organism>
<protein>
    <recommendedName>
        <fullName evidence="4">Hydrogenase maturation factor HypA</fullName>
    </recommendedName>
</protein>
<sequence length="111" mass="11897">MHELSLLRGVVDAVEGVAQGRTVLRVGLDVGSRSGVIPEALDGAWPVARQNSVCEGAELQVTEIPAAVWCPSCGCEREIDEFFALTCPVCGTPTADLRHGREFQVTFVDVE</sequence>
<reference evidence="5" key="1">
    <citation type="submission" date="2022-01" db="EMBL/GenBank/DDBJ databases">
        <title>Corynebacterium sp. nov isolated from isolated from the feces of the greater white-fronted geese (Anser albifrons) at Poyang Lake, PR China.</title>
        <authorList>
            <person name="Liu Q."/>
        </authorList>
    </citation>
    <scope>NUCLEOTIDE SEQUENCE</scope>
    <source>
        <strain evidence="5">JCM 32435</strain>
    </source>
</reference>
<dbReference type="AlphaFoldDB" id="A0A9X1U0V2"/>
<dbReference type="PANTHER" id="PTHR34535:SF3">
    <property type="entry name" value="HYDROGENASE MATURATION FACTOR HYPA"/>
    <property type="match status" value="1"/>
</dbReference>
<evidence type="ECO:0000256" key="4">
    <source>
        <dbReference type="HAMAP-Rule" id="MF_00213"/>
    </source>
</evidence>
<feature type="binding site" evidence="4">
    <location>
        <position position="87"/>
    </location>
    <ligand>
        <name>Zn(2+)</name>
        <dbReference type="ChEBI" id="CHEBI:29105"/>
    </ligand>
</feature>
<comment type="similarity">
    <text evidence="4">Belongs to the HypA/HybF family.</text>
</comment>
<feature type="binding site" evidence="4">
    <location>
        <position position="2"/>
    </location>
    <ligand>
        <name>Ni(2+)</name>
        <dbReference type="ChEBI" id="CHEBI:49786"/>
    </ligand>
</feature>
<keyword evidence="6" id="KW-1185">Reference proteome</keyword>
<accession>A0A9X1U0V2</accession>
<feature type="binding site" evidence="4">
    <location>
        <position position="90"/>
    </location>
    <ligand>
        <name>Zn(2+)</name>
        <dbReference type="ChEBI" id="CHEBI:29105"/>
    </ligand>
</feature>
<dbReference type="Proteomes" id="UP001139336">
    <property type="component" value="Unassembled WGS sequence"/>
</dbReference>
<dbReference type="InterPro" id="IPR000688">
    <property type="entry name" value="HypA/HybF"/>
</dbReference>
<dbReference type="GO" id="GO:0016151">
    <property type="term" value="F:nickel cation binding"/>
    <property type="evidence" value="ECO:0007669"/>
    <property type="project" value="UniProtKB-UniRule"/>
</dbReference>